<gene>
    <name evidence="1" type="ORF">E6G98_11095</name>
</gene>
<dbReference type="Gene3D" id="3.20.20.370">
    <property type="entry name" value="Glycoside hydrolase/deacetylase"/>
    <property type="match status" value="1"/>
</dbReference>
<dbReference type="NCBIfam" id="NF003816">
    <property type="entry name" value="PRK05406.1-5"/>
    <property type="match status" value="1"/>
</dbReference>
<accession>A0A537LLN6</accession>
<evidence type="ECO:0000313" key="1">
    <source>
        <dbReference type="EMBL" id="TMJ08882.1"/>
    </source>
</evidence>
<dbReference type="NCBIfam" id="NF003814">
    <property type="entry name" value="PRK05406.1-3"/>
    <property type="match status" value="1"/>
</dbReference>
<organism evidence="1 2">
    <name type="scientific">Candidatus Segetimicrobium genomatis</name>
    <dbReference type="NCBI Taxonomy" id="2569760"/>
    <lineage>
        <taxon>Bacteria</taxon>
        <taxon>Bacillati</taxon>
        <taxon>Candidatus Sysuimicrobiota</taxon>
        <taxon>Candidatus Sysuimicrobiia</taxon>
        <taxon>Candidatus Sysuimicrobiales</taxon>
        <taxon>Candidatus Segetimicrobiaceae</taxon>
        <taxon>Candidatus Segetimicrobium</taxon>
    </lineage>
</organism>
<sequence length="248" mass="25684">MIDLNADLGEGAGTDDGLLQYMTSANVACGVHAGDAETIRRTVALAQAHGVGIGAHPSFPDREGFGRRAMTLPADDVVATVADQIEVVARVARDAGAHLQHVKPHGALYNQAATDHALAAAIGNAVRRVDASLIVMALAGSPMVTVLRDLGLRVAREAFVDRAYSSGGTLVPRNQRGALVTDPAAAARRAVRLATEHTVMAESGETISVDADTLCLHGDTPGAVVLARAVRGALDHAGVRVQRLDAFV</sequence>
<dbReference type="AlphaFoldDB" id="A0A537LLN6"/>
<dbReference type="InterPro" id="IPR011330">
    <property type="entry name" value="Glyco_hydro/deAcase_b/a-brl"/>
</dbReference>
<comment type="caution">
    <text evidence="1">The sequence shown here is derived from an EMBL/GenBank/DDBJ whole genome shotgun (WGS) entry which is preliminary data.</text>
</comment>
<protein>
    <submittedName>
        <fullName evidence="1">LamB/YcsF family protein</fullName>
    </submittedName>
</protein>
<name>A0A537LLN6_9BACT</name>
<reference evidence="1 2" key="1">
    <citation type="journal article" date="2019" name="Nat. Microbiol.">
        <title>Mediterranean grassland soil C-N compound turnover is dependent on rainfall and depth, and is mediated by genomically divergent microorganisms.</title>
        <authorList>
            <person name="Diamond S."/>
            <person name="Andeer P.F."/>
            <person name="Li Z."/>
            <person name="Crits-Christoph A."/>
            <person name="Burstein D."/>
            <person name="Anantharaman K."/>
            <person name="Lane K.R."/>
            <person name="Thomas B.C."/>
            <person name="Pan C."/>
            <person name="Northen T.R."/>
            <person name="Banfield J.F."/>
        </authorList>
    </citation>
    <scope>NUCLEOTIDE SEQUENCE [LARGE SCALE GENOMIC DNA]</scope>
    <source>
        <strain evidence="1">NP_1</strain>
    </source>
</reference>
<dbReference type="PANTHER" id="PTHR30292:SF0">
    <property type="entry name" value="5-OXOPROLINASE SUBUNIT A"/>
    <property type="match status" value="1"/>
</dbReference>
<evidence type="ECO:0000313" key="2">
    <source>
        <dbReference type="Proteomes" id="UP000315217"/>
    </source>
</evidence>
<dbReference type="EMBL" id="VBAI01000175">
    <property type="protein sequence ID" value="TMJ08882.1"/>
    <property type="molecule type" value="Genomic_DNA"/>
</dbReference>
<dbReference type="InterPro" id="IPR005501">
    <property type="entry name" value="LamB/YcsF/PxpA-like"/>
</dbReference>
<dbReference type="CDD" id="cd10787">
    <property type="entry name" value="LamB_YcsF_like"/>
    <property type="match status" value="1"/>
</dbReference>
<dbReference type="PANTHER" id="PTHR30292">
    <property type="entry name" value="UNCHARACTERIZED PROTEIN YBGL-RELATED"/>
    <property type="match status" value="1"/>
</dbReference>
<dbReference type="Proteomes" id="UP000315217">
    <property type="component" value="Unassembled WGS sequence"/>
</dbReference>
<dbReference type="Pfam" id="PF03746">
    <property type="entry name" value="LamB_YcsF"/>
    <property type="match status" value="1"/>
</dbReference>
<dbReference type="SUPFAM" id="SSF88713">
    <property type="entry name" value="Glycoside hydrolase/deacetylase"/>
    <property type="match status" value="1"/>
</dbReference>
<dbReference type="GO" id="GO:0005975">
    <property type="term" value="P:carbohydrate metabolic process"/>
    <property type="evidence" value="ECO:0007669"/>
    <property type="project" value="InterPro"/>
</dbReference>
<proteinExistence type="predicted"/>